<comment type="caution">
    <text evidence="1">The sequence shown here is derived from an EMBL/GenBank/DDBJ whole genome shotgun (WGS) entry which is preliminary data.</text>
</comment>
<evidence type="ECO:0000313" key="1">
    <source>
        <dbReference type="EMBL" id="ETR68614.1"/>
    </source>
</evidence>
<accession>A0A1V1P1E3</accession>
<proteinExistence type="predicted"/>
<dbReference type="AlphaFoldDB" id="A0A1V1P1E3"/>
<organism evidence="1 2">
    <name type="scientific">Candidatus Magnetoglobus multicellularis str. Araruama</name>
    <dbReference type="NCBI Taxonomy" id="890399"/>
    <lineage>
        <taxon>Bacteria</taxon>
        <taxon>Pseudomonadati</taxon>
        <taxon>Thermodesulfobacteriota</taxon>
        <taxon>Desulfobacteria</taxon>
        <taxon>Desulfobacterales</taxon>
        <taxon>Desulfobacteraceae</taxon>
        <taxon>Candidatus Magnetoglobus</taxon>
    </lineage>
</organism>
<sequence length="148" mass="16009">MAGAKAQADFATGEGNIGTQTFSFDFLGFTKFSLELSGLGNTGNQQIQALVQGKFGDFRLKGGANISMDVYEAYKSNNDITSLLKETEFTIQFGIEKNLGITGTGVGGELSFGFQGKLSEFEDWVEKNNPSDLYTTDGQGVYEIFSAY</sequence>
<name>A0A1V1P1E3_9BACT</name>
<dbReference type="Proteomes" id="UP000189670">
    <property type="component" value="Unassembled WGS sequence"/>
</dbReference>
<gene>
    <name evidence="1" type="ORF">OMM_04463</name>
</gene>
<dbReference type="EMBL" id="ATBP01000890">
    <property type="protein sequence ID" value="ETR68614.1"/>
    <property type="molecule type" value="Genomic_DNA"/>
</dbReference>
<reference evidence="2" key="1">
    <citation type="submission" date="2012-11" db="EMBL/GenBank/DDBJ databases">
        <authorList>
            <person name="Lucero-Rivera Y.E."/>
            <person name="Tovar-Ramirez D."/>
        </authorList>
    </citation>
    <scope>NUCLEOTIDE SEQUENCE [LARGE SCALE GENOMIC DNA]</scope>
    <source>
        <strain evidence="2">Araruama</strain>
    </source>
</reference>
<evidence type="ECO:0000313" key="2">
    <source>
        <dbReference type="Proteomes" id="UP000189670"/>
    </source>
</evidence>
<protein>
    <submittedName>
        <fullName evidence="1">Uncharacterized protein</fullName>
    </submittedName>
</protein>